<dbReference type="EMBL" id="BAABME010018005">
    <property type="protein sequence ID" value="GAA0152207.1"/>
    <property type="molecule type" value="Genomic_DNA"/>
</dbReference>
<organism evidence="1 2">
    <name type="scientific">Lithospermum erythrorhizon</name>
    <name type="common">Purple gromwell</name>
    <name type="synonym">Lithospermum officinale var. erythrorhizon</name>
    <dbReference type="NCBI Taxonomy" id="34254"/>
    <lineage>
        <taxon>Eukaryota</taxon>
        <taxon>Viridiplantae</taxon>
        <taxon>Streptophyta</taxon>
        <taxon>Embryophyta</taxon>
        <taxon>Tracheophyta</taxon>
        <taxon>Spermatophyta</taxon>
        <taxon>Magnoliopsida</taxon>
        <taxon>eudicotyledons</taxon>
        <taxon>Gunneridae</taxon>
        <taxon>Pentapetalae</taxon>
        <taxon>asterids</taxon>
        <taxon>lamiids</taxon>
        <taxon>Boraginales</taxon>
        <taxon>Boraginaceae</taxon>
        <taxon>Boraginoideae</taxon>
        <taxon>Lithospermeae</taxon>
        <taxon>Lithospermum</taxon>
    </lineage>
</organism>
<comment type="caution">
    <text evidence="1">The sequence shown here is derived from an EMBL/GenBank/DDBJ whole genome shotgun (WGS) entry which is preliminary data.</text>
</comment>
<accession>A0AAV3PMR3</accession>
<proteinExistence type="predicted"/>
<keyword evidence="2" id="KW-1185">Reference proteome</keyword>
<reference evidence="1 2" key="1">
    <citation type="submission" date="2024-01" db="EMBL/GenBank/DDBJ databases">
        <title>The complete chloroplast genome sequence of Lithospermum erythrorhizon: insights into the phylogenetic relationship among Boraginaceae species and the maternal lineages of purple gromwells.</title>
        <authorList>
            <person name="Okada T."/>
            <person name="Watanabe K."/>
        </authorList>
    </citation>
    <scope>NUCLEOTIDE SEQUENCE [LARGE SCALE GENOMIC DNA]</scope>
</reference>
<evidence type="ECO:0000313" key="2">
    <source>
        <dbReference type="Proteomes" id="UP001454036"/>
    </source>
</evidence>
<dbReference type="Proteomes" id="UP001454036">
    <property type="component" value="Unassembled WGS sequence"/>
</dbReference>
<dbReference type="AlphaFoldDB" id="A0AAV3PMR3"/>
<name>A0AAV3PMR3_LITER</name>
<gene>
    <name evidence="1" type="ORF">LIER_37444</name>
</gene>
<evidence type="ECO:0000313" key="1">
    <source>
        <dbReference type="EMBL" id="GAA0152207.1"/>
    </source>
</evidence>
<sequence>MKATLEGTRTTEGLGKLVQSSDTGHDLLFQHFSPDLERTIRAVQVRLEEAELEVPTTLWDSVGDDVSYPDSNL</sequence>
<protein>
    <submittedName>
        <fullName evidence="1">Uncharacterized protein</fullName>
    </submittedName>
</protein>